<name>A0A6J7PAM4_9ZZZZ</name>
<evidence type="ECO:0000256" key="1">
    <source>
        <dbReference type="SAM" id="MobiDB-lite"/>
    </source>
</evidence>
<evidence type="ECO:0000313" key="5">
    <source>
        <dbReference type="EMBL" id="CAB5000263.1"/>
    </source>
</evidence>
<reference evidence="5" key="1">
    <citation type="submission" date="2020-05" db="EMBL/GenBank/DDBJ databases">
        <authorList>
            <person name="Chiriac C."/>
            <person name="Salcher M."/>
            <person name="Ghai R."/>
            <person name="Kavagutti S V."/>
        </authorList>
    </citation>
    <scope>NUCLEOTIDE SEQUENCE</scope>
</reference>
<protein>
    <submittedName>
        <fullName evidence="5">Unannotated protein</fullName>
    </submittedName>
</protein>
<evidence type="ECO:0000313" key="2">
    <source>
        <dbReference type="EMBL" id="CAB4363516.1"/>
    </source>
</evidence>
<dbReference type="EMBL" id="CAESGF010000006">
    <property type="protein sequence ID" value="CAB4363516.1"/>
    <property type="molecule type" value="Genomic_DNA"/>
</dbReference>
<evidence type="ECO:0000313" key="4">
    <source>
        <dbReference type="EMBL" id="CAB4929657.1"/>
    </source>
</evidence>
<feature type="region of interest" description="Disordered" evidence="1">
    <location>
        <begin position="34"/>
        <end position="62"/>
    </location>
</feature>
<evidence type="ECO:0000313" key="3">
    <source>
        <dbReference type="EMBL" id="CAB4719586.1"/>
    </source>
</evidence>
<dbReference type="EMBL" id="CAFBOL010000062">
    <property type="protein sequence ID" value="CAB5000263.1"/>
    <property type="molecule type" value="Genomic_DNA"/>
</dbReference>
<organism evidence="5">
    <name type="scientific">freshwater metagenome</name>
    <dbReference type="NCBI Taxonomy" id="449393"/>
    <lineage>
        <taxon>unclassified sequences</taxon>
        <taxon>metagenomes</taxon>
        <taxon>ecological metagenomes</taxon>
    </lineage>
</organism>
<proteinExistence type="predicted"/>
<sequence length="163" mass="17247">MLRTDRRRVVIASLFTAVALPALWFFSSDSANKNGGSNGSRATAPPSTKYEPGPPLFVGGTDTPKRPTLIDVAVPSTLPANSMRAQASFHRYPDTLTRPCSVLQAPDGAVVTVTNIDNGQSTTCTNTLTLATLPDGIGVLLHTEIFAEIGNVTDAPIPVRVSW</sequence>
<dbReference type="EMBL" id="CAFBMT010000006">
    <property type="protein sequence ID" value="CAB4929657.1"/>
    <property type="molecule type" value="Genomic_DNA"/>
</dbReference>
<accession>A0A6J7PAM4</accession>
<dbReference type="AlphaFoldDB" id="A0A6J7PAM4"/>
<dbReference type="EMBL" id="CAEZYF010000006">
    <property type="protein sequence ID" value="CAB4719586.1"/>
    <property type="molecule type" value="Genomic_DNA"/>
</dbReference>
<gene>
    <name evidence="3" type="ORF">UFOPK2656_01222</name>
    <name evidence="4" type="ORF">UFOPK3651_01393</name>
    <name evidence="5" type="ORF">UFOPK3931_02082</name>
    <name evidence="2" type="ORF">UFOPK4189_01296</name>
</gene>